<evidence type="ECO:0000313" key="3">
    <source>
        <dbReference type="Proteomes" id="UP001279410"/>
    </source>
</evidence>
<dbReference type="Proteomes" id="UP001279410">
    <property type="component" value="Unassembled WGS sequence"/>
</dbReference>
<organism evidence="2 3">
    <name type="scientific">Lates japonicus</name>
    <name type="common">Japanese lates</name>
    <dbReference type="NCBI Taxonomy" id="270547"/>
    <lineage>
        <taxon>Eukaryota</taxon>
        <taxon>Metazoa</taxon>
        <taxon>Chordata</taxon>
        <taxon>Craniata</taxon>
        <taxon>Vertebrata</taxon>
        <taxon>Euteleostomi</taxon>
        <taxon>Actinopterygii</taxon>
        <taxon>Neopterygii</taxon>
        <taxon>Teleostei</taxon>
        <taxon>Neoteleostei</taxon>
        <taxon>Acanthomorphata</taxon>
        <taxon>Carangaria</taxon>
        <taxon>Carangaria incertae sedis</taxon>
        <taxon>Centropomidae</taxon>
        <taxon>Lates</taxon>
    </lineage>
</organism>
<evidence type="ECO:0000256" key="1">
    <source>
        <dbReference type="SAM" id="MobiDB-lite"/>
    </source>
</evidence>
<protein>
    <submittedName>
        <fullName evidence="2">Potassium/sodium hyperpolarization-activated cyclic nucleotide-gated channel 2</fullName>
    </submittedName>
</protein>
<name>A0AAD3NCU7_LATJO</name>
<feature type="non-terminal residue" evidence="2">
    <location>
        <position position="1"/>
    </location>
</feature>
<feature type="region of interest" description="Disordered" evidence="1">
    <location>
        <begin position="1"/>
        <end position="24"/>
    </location>
</feature>
<feature type="non-terminal residue" evidence="2">
    <location>
        <position position="61"/>
    </location>
</feature>
<dbReference type="AlphaFoldDB" id="A0AAD3NCU7"/>
<accession>A0AAD3NCU7</accession>
<comment type="caution">
    <text evidence="2">The sequence shown here is derived from an EMBL/GenBank/DDBJ whole genome shotgun (WGS) entry which is preliminary data.</text>
</comment>
<gene>
    <name evidence="2" type="ORF">AKAME5_002193400</name>
</gene>
<sequence>DHGSSGGTKMKKFTPGGGAASIARKNSNNNELWLLQDVDSAPLSASGSTAPALSRLRDAAG</sequence>
<feature type="region of interest" description="Disordered" evidence="1">
    <location>
        <begin position="40"/>
        <end position="61"/>
    </location>
</feature>
<keyword evidence="3" id="KW-1185">Reference proteome</keyword>
<reference evidence="2" key="1">
    <citation type="submission" date="2022-08" db="EMBL/GenBank/DDBJ databases">
        <title>Genome sequencing of akame (Lates japonicus).</title>
        <authorList>
            <person name="Hashiguchi Y."/>
            <person name="Takahashi H."/>
        </authorList>
    </citation>
    <scope>NUCLEOTIDE SEQUENCE</scope>
    <source>
        <strain evidence="2">Kochi</strain>
    </source>
</reference>
<evidence type="ECO:0000313" key="2">
    <source>
        <dbReference type="EMBL" id="GLD70616.1"/>
    </source>
</evidence>
<dbReference type="EMBL" id="BRZM01000394">
    <property type="protein sequence ID" value="GLD70616.1"/>
    <property type="molecule type" value="Genomic_DNA"/>
</dbReference>
<proteinExistence type="predicted"/>